<evidence type="ECO:0000256" key="9">
    <source>
        <dbReference type="PROSITE-ProRule" id="PRU00175"/>
    </source>
</evidence>
<keyword evidence="12" id="KW-1185">Reference proteome</keyword>
<keyword evidence="4" id="KW-0469">Meiosis</keyword>
<keyword evidence="1" id="KW-0479">Metal-binding</keyword>
<organism evidence="12 13">
    <name type="scientific">Callorhinus ursinus</name>
    <name type="common">Northern fur seal</name>
    <dbReference type="NCBI Taxonomy" id="34884"/>
    <lineage>
        <taxon>Eukaryota</taxon>
        <taxon>Metazoa</taxon>
        <taxon>Chordata</taxon>
        <taxon>Craniata</taxon>
        <taxon>Vertebrata</taxon>
        <taxon>Euteleostomi</taxon>
        <taxon>Mammalia</taxon>
        <taxon>Eutheria</taxon>
        <taxon>Laurasiatheria</taxon>
        <taxon>Carnivora</taxon>
        <taxon>Caniformia</taxon>
        <taxon>Pinnipedia</taxon>
        <taxon>Otariidae</taxon>
        <taxon>Callorhinus</taxon>
    </lineage>
</organism>
<protein>
    <recommendedName>
        <fullName evidence="6">Probable E3 SUMO-protein ligase RNF212</fullName>
    </recommendedName>
    <alternativeName>
        <fullName evidence="8">Probable E3 SUMO-protein transferase RNF212</fullName>
    </alternativeName>
    <alternativeName>
        <fullName evidence="7">RING finger protein 212</fullName>
    </alternativeName>
</protein>
<comment type="function">
    <text evidence="5">SUMO E3 ligase that acts as a regulator of crossing-over during meiosis: required to couple chromosome synapsis to the formation of crossover-specific recombination complexes. Localizes to recombination sites and stabilizes meiosis-specific recombination factors, such as MutS-gamma complex proteins (MSH4 and MSH5) and TEX11. May mediate sumoylation of target proteins MSH4 and/or MSH5, leading to enhance their binding to recombination sites. Acts as a limiting factor for crossover designation and/or reinforcement and plays an antagonist role with CCNB1IP1/HEI10 in the regulation of meiotic recombination.</text>
</comment>
<dbReference type="GO" id="GO:0007131">
    <property type="term" value="P:reciprocal meiotic recombination"/>
    <property type="evidence" value="ECO:0007669"/>
    <property type="project" value="InterPro"/>
</dbReference>
<evidence type="ECO:0000259" key="11">
    <source>
        <dbReference type="PROSITE" id="PS50089"/>
    </source>
</evidence>
<dbReference type="InterPro" id="IPR017907">
    <property type="entry name" value="Znf_RING_CS"/>
</dbReference>
<evidence type="ECO:0000256" key="4">
    <source>
        <dbReference type="ARBA" id="ARBA00023254"/>
    </source>
</evidence>
<dbReference type="Pfam" id="PF14634">
    <property type="entry name" value="zf-RING_5"/>
    <property type="match status" value="1"/>
</dbReference>
<reference key="1">
    <citation type="submission" date="2019-01" db="UniProtKB">
        <authorList>
            <consortium name="RefSeq"/>
        </authorList>
    </citation>
    <scope>IDENTIFICATION</scope>
</reference>
<dbReference type="GO" id="GO:0019789">
    <property type="term" value="F:SUMO transferase activity"/>
    <property type="evidence" value="ECO:0007669"/>
    <property type="project" value="InterPro"/>
</dbReference>
<dbReference type="InterPro" id="IPR001841">
    <property type="entry name" value="Znf_RING"/>
</dbReference>
<evidence type="ECO:0000256" key="5">
    <source>
        <dbReference type="ARBA" id="ARBA00059057"/>
    </source>
</evidence>
<evidence type="ECO:0000256" key="1">
    <source>
        <dbReference type="ARBA" id="ARBA00022723"/>
    </source>
</evidence>
<keyword evidence="13" id="KW-0436">Ligase</keyword>
<evidence type="ECO:0000256" key="7">
    <source>
        <dbReference type="ARBA" id="ARBA00080634"/>
    </source>
</evidence>
<dbReference type="GO" id="GO:0000795">
    <property type="term" value="C:synaptonemal complex"/>
    <property type="evidence" value="ECO:0007669"/>
    <property type="project" value="InterPro"/>
</dbReference>
<name>A0A3Q7QM18_CALUR</name>
<evidence type="ECO:0000313" key="12">
    <source>
        <dbReference type="Proteomes" id="UP000286641"/>
    </source>
</evidence>
<reference evidence="13" key="2">
    <citation type="submission" date="2025-08" db="UniProtKB">
        <authorList>
            <consortium name="RefSeq"/>
        </authorList>
    </citation>
    <scope>IDENTIFICATION</scope>
    <source>
        <tissue evidence="13">Blood</tissue>
    </source>
</reference>
<keyword evidence="3" id="KW-0862">Zinc</keyword>
<accession>A0A3Q7QM18</accession>
<dbReference type="Proteomes" id="UP000286641">
    <property type="component" value="Unplaced"/>
</dbReference>
<feature type="region of interest" description="Disordered" evidence="10">
    <location>
        <begin position="234"/>
        <end position="256"/>
    </location>
</feature>
<gene>
    <name evidence="13" type="primary">RNF212</name>
</gene>
<dbReference type="GO" id="GO:0016874">
    <property type="term" value="F:ligase activity"/>
    <property type="evidence" value="ECO:0007669"/>
    <property type="project" value="UniProtKB-KW"/>
</dbReference>
<evidence type="ECO:0000256" key="3">
    <source>
        <dbReference type="ARBA" id="ARBA00022833"/>
    </source>
</evidence>
<dbReference type="CTD" id="285498"/>
<dbReference type="GO" id="GO:0007129">
    <property type="term" value="P:homologous chromosome pairing at meiosis"/>
    <property type="evidence" value="ECO:0007669"/>
    <property type="project" value="TreeGrafter"/>
</dbReference>
<dbReference type="CDD" id="cd16746">
    <property type="entry name" value="RING-HC_RNF212"/>
    <property type="match status" value="1"/>
</dbReference>
<dbReference type="RefSeq" id="XP_025743257.1">
    <property type="nucleotide sequence ID" value="XM_025887472.1"/>
</dbReference>
<proteinExistence type="predicted"/>
<keyword evidence="2 9" id="KW-0863">Zinc-finger</keyword>
<dbReference type="PANTHER" id="PTHR22663">
    <property type="entry name" value="RING FINGER PROTEIN NARYA-RELATED"/>
    <property type="match status" value="1"/>
</dbReference>
<dbReference type="AlphaFoldDB" id="A0A3Q7QM18"/>
<feature type="region of interest" description="Disordered" evidence="10">
    <location>
        <begin position="136"/>
        <end position="173"/>
    </location>
</feature>
<dbReference type="GO" id="GO:0016925">
    <property type="term" value="P:protein sumoylation"/>
    <property type="evidence" value="ECO:0007669"/>
    <property type="project" value="TreeGrafter"/>
</dbReference>
<dbReference type="PROSITE" id="PS50089">
    <property type="entry name" value="ZF_RING_2"/>
    <property type="match status" value="1"/>
</dbReference>
<feature type="region of interest" description="Disordered" evidence="10">
    <location>
        <begin position="284"/>
        <end position="383"/>
    </location>
</feature>
<dbReference type="PANTHER" id="PTHR22663:SF21">
    <property type="entry name" value="E3 SUMO-PROTEIN LIGASE RNF212-RELATED"/>
    <property type="match status" value="1"/>
</dbReference>
<dbReference type="GO" id="GO:0008270">
    <property type="term" value="F:zinc ion binding"/>
    <property type="evidence" value="ECO:0007669"/>
    <property type="project" value="UniProtKB-KW"/>
</dbReference>
<evidence type="ECO:0000256" key="10">
    <source>
        <dbReference type="SAM" id="MobiDB-lite"/>
    </source>
</evidence>
<sequence length="383" mass="41016">MAGWVFCNRCFQPPHRTSCFSLTNCGHVYCDVCLGKGGKDKCLICKVPCRTVLLSKHTDADIQALFMGIDGLCQKYSRETCQIAEFQEKHRKRLLTFYREKITKLEESLQKSVLRMEQLQSMRLSQQTAFGAIKTPVSTKPGGHPLLPPDSSASDRLESMQVDHTPSPMRKPEVAVGPARISLISPPQHGRMGSISRFGPQLLSLTPGHSSMSQALRIPPLPVPCKTLFPPAAPLAPSRAGRGGSPSLGGSQTLAPRPPISISALLQKQRLVWRRESQWSFHAPAELGSQEQLPKPAAHVGGESARPRGSRASGGTGAAPRPRLRWGAADTGLGKDTRETQPRRGLGRDPSASGVARVPGPGKPGGCGPEADGSWKAGAAGEA</sequence>
<dbReference type="InterPro" id="IPR042123">
    <property type="entry name" value="Zip3/RNF212-like"/>
</dbReference>
<dbReference type="FunFam" id="3.30.40.10:FF:000839">
    <property type="entry name" value="Ring finger protein 212"/>
    <property type="match status" value="1"/>
</dbReference>
<dbReference type="PROSITE" id="PS00518">
    <property type="entry name" value="ZF_RING_1"/>
    <property type="match status" value="1"/>
</dbReference>
<evidence type="ECO:0000313" key="13">
    <source>
        <dbReference type="RefSeq" id="XP_025743257.1"/>
    </source>
</evidence>
<evidence type="ECO:0000256" key="2">
    <source>
        <dbReference type="ARBA" id="ARBA00022771"/>
    </source>
</evidence>
<dbReference type="InParanoid" id="A0A3Q7QM18"/>
<feature type="domain" description="RING-type" evidence="11">
    <location>
        <begin position="7"/>
        <end position="46"/>
    </location>
</feature>
<evidence type="ECO:0000256" key="6">
    <source>
        <dbReference type="ARBA" id="ARBA00074434"/>
    </source>
</evidence>
<feature type="compositionally biased region" description="Basic and acidic residues" evidence="10">
    <location>
        <begin position="333"/>
        <end position="342"/>
    </location>
</feature>
<evidence type="ECO:0000256" key="8">
    <source>
        <dbReference type="ARBA" id="ARBA00083473"/>
    </source>
</evidence>